<dbReference type="GO" id="GO:0018169">
    <property type="term" value="F:ribosomal S6-glutamic acid ligase activity"/>
    <property type="evidence" value="ECO:0007669"/>
    <property type="project" value="TreeGrafter"/>
</dbReference>
<reference evidence="4 5" key="2">
    <citation type="submission" date="2015-01" db="EMBL/GenBank/DDBJ databases">
        <title>Complete genome sequence of Pyrinomonas methylaliphatogenes type strain K22T.</title>
        <authorList>
            <person name="Lee K.C.Y."/>
            <person name="Power J.F."/>
            <person name="Dunfield P.F."/>
            <person name="Morgan X.C."/>
            <person name="Huttenhower C."/>
            <person name="Stott M.B."/>
        </authorList>
    </citation>
    <scope>NUCLEOTIDE SEQUENCE [LARGE SCALE GENOMIC DNA]</scope>
    <source>
        <strain evidence="4 5">K22</strain>
    </source>
</reference>
<dbReference type="RefSeq" id="WP_041975908.1">
    <property type="nucleotide sequence ID" value="NZ_CBXV010000005.1"/>
</dbReference>
<feature type="region of interest" description="Disordered" evidence="2">
    <location>
        <begin position="312"/>
        <end position="345"/>
    </location>
</feature>
<evidence type="ECO:0000256" key="1">
    <source>
        <dbReference type="PROSITE-ProRule" id="PRU00409"/>
    </source>
</evidence>
<accession>A0A0B6WZ46</accession>
<dbReference type="PROSITE" id="PS50975">
    <property type="entry name" value="ATP_GRASP"/>
    <property type="match status" value="1"/>
</dbReference>
<organism evidence="4 5">
    <name type="scientific">Pyrinomonas methylaliphatogenes</name>
    <dbReference type="NCBI Taxonomy" id="454194"/>
    <lineage>
        <taxon>Bacteria</taxon>
        <taxon>Pseudomonadati</taxon>
        <taxon>Acidobacteriota</taxon>
        <taxon>Blastocatellia</taxon>
        <taxon>Blastocatellales</taxon>
        <taxon>Pyrinomonadaceae</taxon>
        <taxon>Pyrinomonas</taxon>
    </lineage>
</organism>
<gene>
    <name evidence="4" type="ORF">PYK22_01562</name>
</gene>
<keyword evidence="1" id="KW-0547">Nucleotide-binding</keyword>
<evidence type="ECO:0000259" key="3">
    <source>
        <dbReference type="PROSITE" id="PS50975"/>
    </source>
</evidence>
<evidence type="ECO:0000313" key="4">
    <source>
        <dbReference type="EMBL" id="CDM65559.1"/>
    </source>
</evidence>
<dbReference type="Gene3D" id="3.30.470.20">
    <property type="entry name" value="ATP-grasp fold, B domain"/>
    <property type="match status" value="1"/>
</dbReference>
<protein>
    <submittedName>
        <fullName evidence="4">Glutathione synthase/ribosomal protein S6 modification enzyme (Glutaminyl transferase)</fullName>
    </submittedName>
</protein>
<dbReference type="SUPFAM" id="SSF56059">
    <property type="entry name" value="Glutathione synthetase ATP-binding domain-like"/>
    <property type="match status" value="1"/>
</dbReference>
<dbReference type="GO" id="GO:0005737">
    <property type="term" value="C:cytoplasm"/>
    <property type="evidence" value="ECO:0007669"/>
    <property type="project" value="TreeGrafter"/>
</dbReference>
<dbReference type="InterPro" id="IPR011761">
    <property type="entry name" value="ATP-grasp"/>
</dbReference>
<keyword evidence="4" id="KW-0808">Transferase</keyword>
<dbReference type="GO" id="GO:0046872">
    <property type="term" value="F:metal ion binding"/>
    <property type="evidence" value="ECO:0007669"/>
    <property type="project" value="InterPro"/>
</dbReference>
<dbReference type="EMBL" id="CBXV010000005">
    <property type="protein sequence ID" value="CDM65559.1"/>
    <property type="molecule type" value="Genomic_DNA"/>
</dbReference>
<feature type="domain" description="ATP-grasp" evidence="3">
    <location>
        <begin position="93"/>
        <end position="296"/>
    </location>
</feature>
<evidence type="ECO:0000313" key="5">
    <source>
        <dbReference type="Proteomes" id="UP000031518"/>
    </source>
</evidence>
<dbReference type="STRING" id="454194.PYK22_01562"/>
<dbReference type="PANTHER" id="PTHR21621">
    <property type="entry name" value="RIBOSOMAL PROTEIN S6 MODIFICATION PROTEIN"/>
    <property type="match status" value="1"/>
</dbReference>
<sequence>MKRVGLLVGRERTFPEALIARINERGRGEVVAEMIKVGGVRAADEPRRYDLIIDRISHEVPFYRAFMKRAALAGTIVINNPFWWSADDKFFNYSLATQLGVAVPRTVLLPQKSYIEDITSESLRNLEYPLDWQGIVDYVGLPAILKPFDGGGWKHVSRVNSLEELISIYDQTGTLCMVLQEFIQFEKFVRCYCIGQEEVMIMPYDPTKPYLSGEQYRHDPDYLSPQLAERVANDARTLCRALGYDINTVEFAIRDEVPYAIDFMNPAPDADLHSVGEFYHNWVTEAVTALVFRKLEEPAQVRYRWDAFLSPAEDSGAGAKKAKRTTRSTAKEPKKRSTSRRKRAE</sequence>
<proteinExistence type="predicted"/>
<dbReference type="GO" id="GO:0016740">
    <property type="term" value="F:transferase activity"/>
    <property type="evidence" value="ECO:0007669"/>
    <property type="project" value="UniProtKB-KW"/>
</dbReference>
<evidence type="ECO:0000256" key="2">
    <source>
        <dbReference type="SAM" id="MobiDB-lite"/>
    </source>
</evidence>
<dbReference type="GO" id="GO:0005524">
    <property type="term" value="F:ATP binding"/>
    <property type="evidence" value="ECO:0007669"/>
    <property type="project" value="UniProtKB-UniRule"/>
</dbReference>
<feature type="compositionally biased region" description="Basic residues" evidence="2">
    <location>
        <begin position="333"/>
        <end position="345"/>
    </location>
</feature>
<keyword evidence="5" id="KW-1185">Reference proteome</keyword>
<dbReference type="AlphaFoldDB" id="A0A0B6WZ46"/>
<keyword evidence="1" id="KW-0067">ATP-binding</keyword>
<dbReference type="PANTHER" id="PTHR21621:SF0">
    <property type="entry name" value="BETA-CITRYLGLUTAMATE SYNTHASE B-RELATED"/>
    <property type="match status" value="1"/>
</dbReference>
<dbReference type="GO" id="GO:0009432">
    <property type="term" value="P:SOS response"/>
    <property type="evidence" value="ECO:0007669"/>
    <property type="project" value="TreeGrafter"/>
</dbReference>
<name>A0A0B6WZ46_9BACT</name>
<reference evidence="4 5" key="1">
    <citation type="submission" date="2013-12" db="EMBL/GenBank/DDBJ databases">
        <authorList>
            <person name="Stott M."/>
        </authorList>
    </citation>
    <scope>NUCLEOTIDE SEQUENCE [LARGE SCALE GENOMIC DNA]</scope>
    <source>
        <strain evidence="4 5">K22</strain>
    </source>
</reference>
<dbReference type="Proteomes" id="UP000031518">
    <property type="component" value="Unassembled WGS sequence"/>
</dbReference>